<feature type="region of interest" description="Disordered" evidence="1">
    <location>
        <begin position="18"/>
        <end position="37"/>
    </location>
</feature>
<feature type="non-terminal residue" evidence="2">
    <location>
        <position position="106"/>
    </location>
</feature>
<evidence type="ECO:0000313" key="2">
    <source>
        <dbReference type="EMBL" id="CAE8627751.1"/>
    </source>
</evidence>
<feature type="compositionally biased region" description="Low complexity" evidence="1">
    <location>
        <begin position="22"/>
        <end position="37"/>
    </location>
</feature>
<keyword evidence="3" id="KW-1185">Reference proteome</keyword>
<dbReference type="OrthoDB" id="10542488at2759"/>
<organism evidence="2 3">
    <name type="scientific">Polarella glacialis</name>
    <name type="common">Dinoflagellate</name>
    <dbReference type="NCBI Taxonomy" id="89957"/>
    <lineage>
        <taxon>Eukaryota</taxon>
        <taxon>Sar</taxon>
        <taxon>Alveolata</taxon>
        <taxon>Dinophyceae</taxon>
        <taxon>Suessiales</taxon>
        <taxon>Suessiaceae</taxon>
        <taxon>Polarella</taxon>
    </lineage>
</organism>
<evidence type="ECO:0000313" key="3">
    <source>
        <dbReference type="Proteomes" id="UP000654075"/>
    </source>
</evidence>
<dbReference type="EMBL" id="CAJNNV010029259">
    <property type="protein sequence ID" value="CAE8627751.1"/>
    <property type="molecule type" value="Genomic_DNA"/>
</dbReference>
<proteinExistence type="predicted"/>
<name>A0A813GMD6_POLGL</name>
<gene>
    <name evidence="2" type="ORF">PGLA1383_LOCUS44469</name>
</gene>
<dbReference type="Proteomes" id="UP000654075">
    <property type="component" value="Unassembled WGS sequence"/>
</dbReference>
<reference evidence="2" key="1">
    <citation type="submission" date="2021-02" db="EMBL/GenBank/DDBJ databases">
        <authorList>
            <person name="Dougan E. K."/>
            <person name="Rhodes N."/>
            <person name="Thang M."/>
            <person name="Chan C."/>
        </authorList>
    </citation>
    <scope>NUCLEOTIDE SEQUENCE</scope>
</reference>
<comment type="caution">
    <text evidence="2">The sequence shown here is derived from an EMBL/GenBank/DDBJ whole genome shotgun (WGS) entry which is preliminary data.</text>
</comment>
<accession>A0A813GMD6</accession>
<feature type="non-terminal residue" evidence="2">
    <location>
        <position position="1"/>
    </location>
</feature>
<sequence>EVMPPKKSMDKPALALELEVESSTPGDSSSSAPHASSAVGQDFMTVIVTPKLSFQLSKRPEWRTVDDISQDDLRRGFLSRFPPALWMSSEKFSFRPALPPTSQLTE</sequence>
<protein>
    <submittedName>
        <fullName evidence="2">Uncharacterized protein</fullName>
    </submittedName>
</protein>
<dbReference type="AlphaFoldDB" id="A0A813GMD6"/>
<evidence type="ECO:0000256" key="1">
    <source>
        <dbReference type="SAM" id="MobiDB-lite"/>
    </source>
</evidence>